<name>A0A0L6JMY4_9FIRM</name>
<keyword evidence="2" id="KW-1185">Reference proteome</keyword>
<evidence type="ECO:0000313" key="1">
    <source>
        <dbReference type="EMBL" id="KNY27129.1"/>
    </source>
</evidence>
<dbReference type="EMBL" id="LGTC01000001">
    <property type="protein sequence ID" value="KNY27129.1"/>
    <property type="molecule type" value="Genomic_DNA"/>
</dbReference>
<proteinExistence type="predicted"/>
<accession>A0A0L6JMY4</accession>
<dbReference type="STRING" id="398512.Bccel_2394"/>
<reference evidence="2" key="1">
    <citation type="submission" date="2015-07" db="EMBL/GenBank/DDBJ databases">
        <title>Near-Complete Genome Sequence of the Cellulolytic Bacterium Bacteroides (Pseudobacteroides) cellulosolvens ATCC 35603.</title>
        <authorList>
            <person name="Dassa B."/>
            <person name="Utturkar S.M."/>
            <person name="Klingeman D.M."/>
            <person name="Hurt R.A."/>
            <person name="Keller M."/>
            <person name="Xu J."/>
            <person name="Reddy Y.H.K."/>
            <person name="Borovok I."/>
            <person name="Grinberg I.R."/>
            <person name="Lamed R."/>
            <person name="Zhivin O."/>
            <person name="Bayer E.A."/>
            <person name="Brown S.D."/>
        </authorList>
    </citation>
    <scope>NUCLEOTIDE SEQUENCE [LARGE SCALE GENOMIC DNA]</scope>
    <source>
        <strain evidence="2">DSM 2933</strain>
    </source>
</reference>
<protein>
    <submittedName>
        <fullName evidence="1">Uncharacterized protein</fullName>
    </submittedName>
</protein>
<dbReference type="Proteomes" id="UP000036923">
    <property type="component" value="Unassembled WGS sequence"/>
</dbReference>
<comment type="caution">
    <text evidence="1">The sequence shown here is derived from an EMBL/GenBank/DDBJ whole genome shotgun (WGS) entry which is preliminary data.</text>
</comment>
<evidence type="ECO:0000313" key="2">
    <source>
        <dbReference type="Proteomes" id="UP000036923"/>
    </source>
</evidence>
<organism evidence="1 2">
    <name type="scientific">Pseudobacteroides cellulosolvens ATCC 35603 = DSM 2933</name>
    <dbReference type="NCBI Taxonomy" id="398512"/>
    <lineage>
        <taxon>Bacteria</taxon>
        <taxon>Bacillati</taxon>
        <taxon>Bacillota</taxon>
        <taxon>Clostridia</taxon>
        <taxon>Eubacteriales</taxon>
        <taxon>Oscillospiraceae</taxon>
        <taxon>Pseudobacteroides</taxon>
    </lineage>
</organism>
<gene>
    <name evidence="1" type="ORF">Bccel_2394</name>
</gene>
<dbReference type="AlphaFoldDB" id="A0A0L6JMY4"/>
<dbReference type="RefSeq" id="WP_242857009.1">
    <property type="nucleotide sequence ID" value="NZ_LGTC01000001.1"/>
</dbReference>
<sequence length="96" mass="11134">MTGESIKILDFIKANLPSDDIVVSIMSQYTPFYNSHLHPEIDRRIIRKEYERVLNHFIKLDFSNGYIQERDSADSKYVPDFDLEGILSISIDKGPI</sequence>